<evidence type="ECO:0000313" key="3">
    <source>
        <dbReference type="Proteomes" id="UP001163046"/>
    </source>
</evidence>
<feature type="compositionally biased region" description="Basic and acidic residues" evidence="1">
    <location>
        <begin position="152"/>
        <end position="166"/>
    </location>
</feature>
<name>A0A9X0D1K3_9CNID</name>
<comment type="caution">
    <text evidence="2">The sequence shown here is derived from an EMBL/GenBank/DDBJ whole genome shotgun (WGS) entry which is preliminary data.</text>
</comment>
<feature type="compositionally biased region" description="Polar residues" evidence="1">
    <location>
        <begin position="1"/>
        <end position="20"/>
    </location>
</feature>
<feature type="compositionally biased region" description="Basic and acidic residues" evidence="1">
    <location>
        <begin position="114"/>
        <end position="127"/>
    </location>
</feature>
<feature type="compositionally biased region" description="Basic and acidic residues" evidence="1">
    <location>
        <begin position="247"/>
        <end position="265"/>
    </location>
</feature>
<keyword evidence="3" id="KW-1185">Reference proteome</keyword>
<feature type="region of interest" description="Disordered" evidence="1">
    <location>
        <begin position="152"/>
        <end position="344"/>
    </location>
</feature>
<protein>
    <submittedName>
        <fullName evidence="2">Uncharacterized protein</fullName>
    </submittedName>
</protein>
<dbReference type="Proteomes" id="UP001163046">
    <property type="component" value="Unassembled WGS sequence"/>
</dbReference>
<feature type="region of interest" description="Disordered" evidence="1">
    <location>
        <begin position="1"/>
        <end position="28"/>
    </location>
</feature>
<dbReference type="EMBL" id="MU825927">
    <property type="protein sequence ID" value="KAJ7382333.1"/>
    <property type="molecule type" value="Genomic_DNA"/>
</dbReference>
<gene>
    <name evidence="2" type="ORF">OS493_035610</name>
</gene>
<feature type="compositionally biased region" description="Basic and acidic residues" evidence="1">
    <location>
        <begin position="203"/>
        <end position="215"/>
    </location>
</feature>
<proteinExistence type="predicted"/>
<accession>A0A9X0D1K3</accession>
<sequence length="442" mass="48800">MKTHELSQGSLNGDTASTSSHHSEPILEREDSKERCTFCSIVLPLSELILHASECSKVSAVPVCTGSYDTENTREACPYCGKYFEVLELVEHATHCKNLSRMKAEEVSLEDDPEVGRSDSVDDPSLSERELCPKCRREFPLLELLNHATECKEERHSTSPDLESPRGDVNNVLDANDAGKGEENFVDDESEDGDSDGFCDECGVNHEREDDKINDHVCSSDAGKGVANSVDDESEDGNSDGFCEECGVNHDREDDRINDHVRSSDDGSASDDDEDDEEDDDPEDEKDEVDDEENDDGDDDDVTSGDESSISDANDKDDEDDKLKDGELCTHMNSDPDNDGSDKECVDALVNSEANVGSDEFEFCPNCRKLFHLSRLVEHASKCISDLSGVNKAVESSTMATGYEESTLSTESAIVFSDCHYCRIRLPVHIMSDHYPNARRNT</sequence>
<dbReference type="AlphaFoldDB" id="A0A9X0D1K3"/>
<reference evidence="2" key="1">
    <citation type="submission" date="2023-01" db="EMBL/GenBank/DDBJ databases">
        <title>Genome assembly of the deep-sea coral Lophelia pertusa.</title>
        <authorList>
            <person name="Herrera S."/>
            <person name="Cordes E."/>
        </authorList>
    </citation>
    <scope>NUCLEOTIDE SEQUENCE</scope>
    <source>
        <strain evidence="2">USNM1676648</strain>
        <tissue evidence="2">Polyp</tissue>
    </source>
</reference>
<feature type="region of interest" description="Disordered" evidence="1">
    <location>
        <begin position="104"/>
        <end position="127"/>
    </location>
</feature>
<evidence type="ECO:0000256" key="1">
    <source>
        <dbReference type="SAM" id="MobiDB-lite"/>
    </source>
</evidence>
<feature type="compositionally biased region" description="Acidic residues" evidence="1">
    <location>
        <begin position="184"/>
        <end position="199"/>
    </location>
</feature>
<evidence type="ECO:0000313" key="2">
    <source>
        <dbReference type="EMBL" id="KAJ7382333.1"/>
    </source>
</evidence>
<organism evidence="2 3">
    <name type="scientific">Desmophyllum pertusum</name>
    <dbReference type="NCBI Taxonomy" id="174260"/>
    <lineage>
        <taxon>Eukaryota</taxon>
        <taxon>Metazoa</taxon>
        <taxon>Cnidaria</taxon>
        <taxon>Anthozoa</taxon>
        <taxon>Hexacorallia</taxon>
        <taxon>Scleractinia</taxon>
        <taxon>Caryophylliina</taxon>
        <taxon>Caryophylliidae</taxon>
        <taxon>Desmophyllum</taxon>
    </lineage>
</organism>
<feature type="compositionally biased region" description="Acidic residues" evidence="1">
    <location>
        <begin position="268"/>
        <end position="304"/>
    </location>
</feature>